<comment type="caution">
    <text evidence="13">The sequence shown here is derived from an EMBL/GenBank/DDBJ whole genome shotgun (WGS) entry which is preliminary data.</text>
</comment>
<evidence type="ECO:0000256" key="11">
    <source>
        <dbReference type="ARBA" id="ARBA00032731"/>
    </source>
</evidence>
<dbReference type="GO" id="GO:0003677">
    <property type="term" value="F:DNA binding"/>
    <property type="evidence" value="ECO:0007669"/>
    <property type="project" value="UniProtKB-KW"/>
</dbReference>
<comment type="similarity">
    <text evidence="3">Belongs to the PARI family.</text>
</comment>
<keyword evidence="5" id="KW-0963">Cytoplasm</keyword>
<dbReference type="GO" id="GO:0006281">
    <property type="term" value="P:DNA repair"/>
    <property type="evidence" value="ECO:0007669"/>
    <property type="project" value="UniProtKB-KW"/>
</dbReference>
<evidence type="ECO:0000256" key="10">
    <source>
        <dbReference type="ARBA" id="ARBA00031632"/>
    </source>
</evidence>
<dbReference type="EMBL" id="QCYY01002563">
    <property type="protein sequence ID" value="ROT69432.1"/>
    <property type="molecule type" value="Genomic_DNA"/>
</dbReference>
<dbReference type="PANTHER" id="PTHR32121:SF0">
    <property type="entry name" value="PCNA-INTERACTING PARTNER"/>
    <property type="match status" value="1"/>
</dbReference>
<evidence type="ECO:0000256" key="5">
    <source>
        <dbReference type="ARBA" id="ARBA00022490"/>
    </source>
</evidence>
<evidence type="ECO:0000256" key="9">
    <source>
        <dbReference type="ARBA" id="ARBA00023242"/>
    </source>
</evidence>
<evidence type="ECO:0000313" key="13">
    <source>
        <dbReference type="EMBL" id="ROT69432.1"/>
    </source>
</evidence>
<dbReference type="InterPro" id="IPR038932">
    <property type="entry name" value="PARPBP"/>
</dbReference>
<dbReference type="GO" id="GO:0005634">
    <property type="term" value="C:nucleus"/>
    <property type="evidence" value="ECO:0007669"/>
    <property type="project" value="UniProtKB-SubCell"/>
</dbReference>
<dbReference type="PANTHER" id="PTHR32121">
    <property type="entry name" value="PCNA-INTERACTING PARTNER"/>
    <property type="match status" value="1"/>
</dbReference>
<reference evidence="13 14" key="1">
    <citation type="submission" date="2018-04" db="EMBL/GenBank/DDBJ databases">
        <authorList>
            <person name="Zhang X."/>
            <person name="Yuan J."/>
            <person name="Li F."/>
            <person name="Xiang J."/>
        </authorList>
    </citation>
    <scope>NUCLEOTIDE SEQUENCE [LARGE SCALE GENOMIC DNA]</scope>
    <source>
        <tissue evidence="13">Muscle</tissue>
    </source>
</reference>
<organism evidence="13 14">
    <name type="scientific">Penaeus vannamei</name>
    <name type="common">Whiteleg shrimp</name>
    <name type="synonym">Litopenaeus vannamei</name>
    <dbReference type="NCBI Taxonomy" id="6689"/>
    <lineage>
        <taxon>Eukaryota</taxon>
        <taxon>Metazoa</taxon>
        <taxon>Ecdysozoa</taxon>
        <taxon>Arthropoda</taxon>
        <taxon>Crustacea</taxon>
        <taxon>Multicrustacea</taxon>
        <taxon>Malacostraca</taxon>
        <taxon>Eumalacostraca</taxon>
        <taxon>Eucarida</taxon>
        <taxon>Decapoda</taxon>
        <taxon>Dendrobranchiata</taxon>
        <taxon>Penaeoidea</taxon>
        <taxon>Penaeidae</taxon>
        <taxon>Penaeus</taxon>
    </lineage>
</organism>
<evidence type="ECO:0000256" key="1">
    <source>
        <dbReference type="ARBA" id="ARBA00004123"/>
    </source>
</evidence>
<sequence>MGEESAIVTAAEGSAEAKMAPQEAFVISCLDSQAQRNDVHQKIKEFIKGLHEKDESTEQECDIIHLGQTGWESVGLVASPTYYVITLCRKYGLLPTERSVLLSVRDQYQVIQLCLARINKKKHGEFMAAASDVLDVWNQMYQDTVASQADTEESCEELDLPNISQSVDPCMREMMEIIEAYNDFLRNSGCLDHFTLYKILKKHMAGKHEVLKDIASKVYILEAVSQMPAIERELVKILLQSAKAFRATVGLPLAADTSGTAYDLNMSGIGDVDDLALSQGNTDQLQQDTDKPEEDSQGIKGNNGSSIASLEIDSLECPLVEYLSCEPKEACEGYTCTESELYVEQLILSHLRLLINTRDELALTTSCSIPGREISQQGFADIKDEAQKKNMPMFQTILSFIMRLRLGGKGYQPDPENPVLLHAKPLGEFVDSIMKLQSVAEEEPDLRKASSKVLSLIKSGLVRMRGCVLKKATIEQVWGRLNATLDSLLNDHPRDGQVTQKVQQTKGLRPCLKVLLQLCDEISGHASSMGIVDALGEHFLTQCSSSRKTATPIRIPSVLSLFRSPAEAKDSNNGDGVDSEGNLLVRIMKKKGLAPKEEAQPQRFQSSCAWAPEDMSPVRPNGANNSLSPIVGPTLKAVGKGSRSSQNWREIVSSLPKREGDANDAGETEEAPPESTEETNKNEEKNQANPSEKASGKTKKKCSKRSLLSDIANISAEPEAKKAKAEATKPQKEKAPSKKSAKLKPIPKGQRSITAFFKT</sequence>
<dbReference type="STRING" id="6689.A0A3R7QJF8"/>
<evidence type="ECO:0000256" key="6">
    <source>
        <dbReference type="ARBA" id="ARBA00022763"/>
    </source>
</evidence>
<dbReference type="Gene3D" id="1.10.486.10">
    <property type="entry name" value="PCRA, domain 4"/>
    <property type="match status" value="1"/>
</dbReference>
<dbReference type="AlphaFoldDB" id="A0A3R7QJF8"/>
<feature type="region of interest" description="Disordered" evidence="12">
    <location>
        <begin position="612"/>
        <end position="759"/>
    </location>
</feature>
<keyword evidence="9" id="KW-0539">Nucleus</keyword>
<comment type="subcellular location">
    <subcellularLocation>
        <location evidence="2">Cytoplasm</location>
    </subcellularLocation>
    <subcellularLocation>
        <location evidence="1">Nucleus</location>
    </subcellularLocation>
</comment>
<keyword evidence="8" id="KW-0234">DNA repair</keyword>
<gene>
    <name evidence="13" type="ORF">C7M84_012325</name>
</gene>
<evidence type="ECO:0000256" key="7">
    <source>
        <dbReference type="ARBA" id="ARBA00023125"/>
    </source>
</evidence>
<proteinExistence type="inferred from homology"/>
<keyword evidence="7" id="KW-0238">DNA-binding</keyword>
<feature type="region of interest" description="Disordered" evidence="12">
    <location>
        <begin position="281"/>
        <end position="304"/>
    </location>
</feature>
<evidence type="ECO:0000313" key="14">
    <source>
        <dbReference type="Proteomes" id="UP000283509"/>
    </source>
</evidence>
<evidence type="ECO:0000256" key="3">
    <source>
        <dbReference type="ARBA" id="ARBA00009135"/>
    </source>
</evidence>
<name>A0A3R7QJF8_PENVA</name>
<evidence type="ECO:0000256" key="2">
    <source>
        <dbReference type="ARBA" id="ARBA00004496"/>
    </source>
</evidence>
<keyword evidence="6" id="KW-0227">DNA damage</keyword>
<feature type="compositionally biased region" description="Basic and acidic residues" evidence="12">
    <location>
        <begin position="718"/>
        <end position="736"/>
    </location>
</feature>
<protein>
    <recommendedName>
        <fullName evidence="4">PCNA-interacting partner</fullName>
    </recommendedName>
    <alternativeName>
        <fullName evidence="10">PARP-1 binding protein</fullName>
    </alternativeName>
    <alternativeName>
        <fullName evidence="11">PARP1-binding protein</fullName>
    </alternativeName>
</protein>
<evidence type="ECO:0000256" key="8">
    <source>
        <dbReference type="ARBA" id="ARBA00023204"/>
    </source>
</evidence>
<dbReference type="GO" id="GO:0000785">
    <property type="term" value="C:chromatin"/>
    <property type="evidence" value="ECO:0007669"/>
    <property type="project" value="TreeGrafter"/>
</dbReference>
<evidence type="ECO:0000256" key="4">
    <source>
        <dbReference type="ARBA" id="ARBA00014320"/>
    </source>
</evidence>
<dbReference type="OrthoDB" id="6427080at2759"/>
<dbReference type="Proteomes" id="UP000283509">
    <property type="component" value="Unassembled WGS sequence"/>
</dbReference>
<dbReference type="GO" id="GO:0005737">
    <property type="term" value="C:cytoplasm"/>
    <property type="evidence" value="ECO:0007669"/>
    <property type="project" value="UniProtKB-SubCell"/>
</dbReference>
<reference evidence="13 14" key="2">
    <citation type="submission" date="2019-01" db="EMBL/GenBank/DDBJ databases">
        <title>The decoding of complex shrimp genome reveals the adaptation for benthos swimmer, frequently molting mechanism and breeding impact on genome.</title>
        <authorList>
            <person name="Sun Y."/>
            <person name="Gao Y."/>
            <person name="Yu Y."/>
        </authorList>
    </citation>
    <scope>NUCLEOTIDE SEQUENCE [LARGE SCALE GENOMIC DNA]</scope>
    <source>
        <tissue evidence="13">Muscle</tissue>
    </source>
</reference>
<dbReference type="GO" id="GO:2000042">
    <property type="term" value="P:negative regulation of double-strand break repair via homologous recombination"/>
    <property type="evidence" value="ECO:0007669"/>
    <property type="project" value="InterPro"/>
</dbReference>
<feature type="compositionally biased region" description="Acidic residues" evidence="12">
    <location>
        <begin position="662"/>
        <end position="677"/>
    </location>
</feature>
<keyword evidence="14" id="KW-1185">Reference proteome</keyword>
<evidence type="ECO:0000256" key="12">
    <source>
        <dbReference type="SAM" id="MobiDB-lite"/>
    </source>
</evidence>
<accession>A0A3R7QJF8</accession>